<protein>
    <submittedName>
        <fullName evidence="1">Tryptophan 7-halogenase</fullName>
    </submittedName>
</protein>
<dbReference type="RefSeq" id="WP_273620173.1">
    <property type="nucleotide sequence ID" value="NZ_CP117418.1"/>
</dbReference>
<sequence>MQNTPDHQGASPGAIRSVVVAGGGTAGWMAATYLAARLEGRGITITVLESHEIGTIGVGEATVPAIRDFFRMIGLHDFDVLRATGGTPKLGIDFAGWGGEDTRFFHPFGLYGLSSRGVPFHQYWLKLAHGGLVRDLGDYSLCTEMACNGAFMLPVDNPVNDLAVFDWAVHFDASRFAAMLRDLGQQRGVRLIDDVITRAVRDGETGHITSLETRGGLSIAGDLFIDCTGFRALLLGEAMGSAWVDWTDMLPCDRAVAMPCAASGGFDQPYTTSTARKAGWQWRIPLQHRVGNGYVYSSAHISDDEAAATLRAHLEGEALAEPNLIRFGAGHRREFWRGNCIGVGLAAGFLEPLESTSITLIQTALEKLVDLFPNCACDPALADEFNRATTLEYERIRDFLILHYHANGRHGEALWDHMRAAPPPEKLAHKLSLWRARGKLVRYEWEAFFDPSWLSMYAGFGIMPAAHDPMADHFTDQQVVEALDHMREAIRAAAAHARPARDFLARLAPQASRAAAPVGVG</sequence>
<keyword evidence="1" id="KW-0614">Plasmid</keyword>
<evidence type="ECO:0000313" key="1">
    <source>
        <dbReference type="EMBL" id="WCT79901.1"/>
    </source>
</evidence>
<name>A0ABY7U511_9SPHN</name>
<dbReference type="InterPro" id="IPR006905">
    <property type="entry name" value="Flavin_halogenase"/>
</dbReference>
<proteinExistence type="predicted"/>
<reference evidence="1 2" key="1">
    <citation type="submission" date="2023-02" db="EMBL/GenBank/DDBJ databases">
        <title>Genome sequence of Novosphingobium humi KACC 19094.</title>
        <authorList>
            <person name="Kim S."/>
            <person name="Heo J."/>
            <person name="Kwon S.-W."/>
        </authorList>
    </citation>
    <scope>NUCLEOTIDE SEQUENCE [LARGE SCALE GENOMIC DNA]</scope>
    <source>
        <strain evidence="1 2">KACC 19094</strain>
        <plasmid evidence="1 2">unnamed1</plasmid>
    </source>
</reference>
<dbReference type="Proteomes" id="UP001218231">
    <property type="component" value="Plasmid unnamed1"/>
</dbReference>
<dbReference type="PIRSF" id="PIRSF011396">
    <property type="entry name" value="Trp_halogenase"/>
    <property type="match status" value="1"/>
</dbReference>
<evidence type="ECO:0000313" key="2">
    <source>
        <dbReference type="Proteomes" id="UP001218231"/>
    </source>
</evidence>
<geneLocation type="plasmid" evidence="1 2">
    <name>unnamed1</name>
</geneLocation>
<dbReference type="PANTHER" id="PTHR43747:SF4">
    <property type="entry name" value="FLAVIN-DEPENDENT TRYPTOPHAN HALOGENASE"/>
    <property type="match status" value="1"/>
</dbReference>
<gene>
    <name evidence="1" type="ORF">PQ457_17720</name>
</gene>
<dbReference type="SUPFAM" id="SSF51905">
    <property type="entry name" value="FAD/NAD(P)-binding domain"/>
    <property type="match status" value="1"/>
</dbReference>
<dbReference type="InterPro" id="IPR036188">
    <property type="entry name" value="FAD/NAD-bd_sf"/>
</dbReference>
<dbReference type="Gene3D" id="3.50.50.60">
    <property type="entry name" value="FAD/NAD(P)-binding domain"/>
    <property type="match status" value="1"/>
</dbReference>
<dbReference type="InterPro" id="IPR033856">
    <property type="entry name" value="Trp_halogen"/>
</dbReference>
<keyword evidence="2" id="KW-1185">Reference proteome</keyword>
<dbReference type="Pfam" id="PF04820">
    <property type="entry name" value="Trp_halogenase"/>
    <property type="match status" value="1"/>
</dbReference>
<organism evidence="1 2">
    <name type="scientific">Novosphingobium humi</name>
    <dbReference type="NCBI Taxonomy" id="2282397"/>
    <lineage>
        <taxon>Bacteria</taxon>
        <taxon>Pseudomonadati</taxon>
        <taxon>Pseudomonadota</taxon>
        <taxon>Alphaproteobacteria</taxon>
        <taxon>Sphingomonadales</taxon>
        <taxon>Sphingomonadaceae</taxon>
        <taxon>Novosphingobium</taxon>
    </lineage>
</organism>
<dbReference type="EMBL" id="CP117418">
    <property type="protein sequence ID" value="WCT79901.1"/>
    <property type="molecule type" value="Genomic_DNA"/>
</dbReference>
<accession>A0ABY7U511</accession>
<dbReference type="PANTHER" id="PTHR43747">
    <property type="entry name" value="FAD-BINDING PROTEIN"/>
    <property type="match status" value="1"/>
</dbReference>
<dbReference type="InterPro" id="IPR050816">
    <property type="entry name" value="Flavin-dep_Halogenase_NPB"/>
</dbReference>